<organism evidence="3 4">
    <name type="scientific">Paxillus rubicundulus Ve08.2h10</name>
    <dbReference type="NCBI Taxonomy" id="930991"/>
    <lineage>
        <taxon>Eukaryota</taxon>
        <taxon>Fungi</taxon>
        <taxon>Dikarya</taxon>
        <taxon>Basidiomycota</taxon>
        <taxon>Agaricomycotina</taxon>
        <taxon>Agaricomycetes</taxon>
        <taxon>Agaricomycetidae</taxon>
        <taxon>Boletales</taxon>
        <taxon>Paxilineae</taxon>
        <taxon>Paxillaceae</taxon>
        <taxon>Paxillus</taxon>
    </lineage>
</organism>
<evidence type="ECO:0000259" key="2">
    <source>
        <dbReference type="PROSITE" id="PS50188"/>
    </source>
</evidence>
<dbReference type="PROSITE" id="PS50188">
    <property type="entry name" value="B302_SPRY"/>
    <property type="match status" value="1"/>
</dbReference>
<reference evidence="3 4" key="1">
    <citation type="submission" date="2014-04" db="EMBL/GenBank/DDBJ databases">
        <authorList>
            <consortium name="DOE Joint Genome Institute"/>
            <person name="Kuo A."/>
            <person name="Kohler A."/>
            <person name="Jargeat P."/>
            <person name="Nagy L.G."/>
            <person name="Floudas D."/>
            <person name="Copeland A."/>
            <person name="Barry K.W."/>
            <person name="Cichocki N."/>
            <person name="Veneault-Fourrey C."/>
            <person name="LaButti K."/>
            <person name="Lindquist E.A."/>
            <person name="Lipzen A."/>
            <person name="Lundell T."/>
            <person name="Morin E."/>
            <person name="Murat C."/>
            <person name="Sun H."/>
            <person name="Tunlid A."/>
            <person name="Henrissat B."/>
            <person name="Grigoriev I.V."/>
            <person name="Hibbett D.S."/>
            <person name="Martin F."/>
            <person name="Nordberg H.P."/>
            <person name="Cantor M.N."/>
            <person name="Hua S.X."/>
        </authorList>
    </citation>
    <scope>NUCLEOTIDE SEQUENCE [LARGE SCALE GENOMIC DNA]</scope>
    <source>
        <strain evidence="3 4">Ve08.2h10</strain>
    </source>
</reference>
<gene>
    <name evidence="3" type="ORF">PAXRUDRAFT_821899</name>
</gene>
<dbReference type="HOGENOM" id="CLU_086076_0_0_1"/>
<dbReference type="PANTHER" id="PTHR12864">
    <property type="entry name" value="RAN BINDING PROTEIN 9-RELATED"/>
    <property type="match status" value="1"/>
</dbReference>
<feature type="domain" description="B30.2/SPRY" evidence="2">
    <location>
        <begin position="73"/>
        <end position="270"/>
    </location>
</feature>
<dbReference type="AlphaFoldDB" id="A0A0D0DMY4"/>
<dbReference type="OrthoDB" id="258495at2759"/>
<dbReference type="STRING" id="930991.A0A0D0DMY4"/>
<dbReference type="InterPro" id="IPR001870">
    <property type="entry name" value="B30.2/SPRY"/>
</dbReference>
<dbReference type="InterPro" id="IPR050618">
    <property type="entry name" value="Ubq-SigPath_Reg"/>
</dbReference>
<reference evidence="4" key="2">
    <citation type="submission" date="2015-01" db="EMBL/GenBank/DDBJ databases">
        <title>Evolutionary Origins and Diversification of the Mycorrhizal Mutualists.</title>
        <authorList>
            <consortium name="DOE Joint Genome Institute"/>
            <consortium name="Mycorrhizal Genomics Consortium"/>
            <person name="Kohler A."/>
            <person name="Kuo A."/>
            <person name="Nagy L.G."/>
            <person name="Floudas D."/>
            <person name="Copeland A."/>
            <person name="Barry K.W."/>
            <person name="Cichocki N."/>
            <person name="Veneault-Fourrey C."/>
            <person name="LaButti K."/>
            <person name="Lindquist E.A."/>
            <person name="Lipzen A."/>
            <person name="Lundell T."/>
            <person name="Morin E."/>
            <person name="Murat C."/>
            <person name="Riley R."/>
            <person name="Ohm R."/>
            <person name="Sun H."/>
            <person name="Tunlid A."/>
            <person name="Henrissat B."/>
            <person name="Grigoriev I.V."/>
            <person name="Hibbett D.S."/>
            <person name="Martin F."/>
        </authorList>
    </citation>
    <scope>NUCLEOTIDE SEQUENCE [LARGE SCALE GENOMIC DNA]</scope>
    <source>
        <strain evidence="4">Ve08.2h10</strain>
    </source>
</reference>
<evidence type="ECO:0000313" key="3">
    <source>
        <dbReference type="EMBL" id="KIL00198.1"/>
    </source>
</evidence>
<dbReference type="InterPro" id="IPR003877">
    <property type="entry name" value="SPRY_dom"/>
</dbReference>
<dbReference type="EMBL" id="KN824839">
    <property type="protein sequence ID" value="KIL00198.1"/>
    <property type="molecule type" value="Genomic_DNA"/>
</dbReference>
<feature type="region of interest" description="Disordered" evidence="1">
    <location>
        <begin position="1"/>
        <end position="23"/>
    </location>
</feature>
<proteinExistence type="predicted"/>
<dbReference type="InterPro" id="IPR043136">
    <property type="entry name" value="B30.2/SPRY_sf"/>
</dbReference>
<dbReference type="InParanoid" id="A0A0D0DMY4"/>
<keyword evidence="4" id="KW-1185">Reference proteome</keyword>
<dbReference type="InterPro" id="IPR013320">
    <property type="entry name" value="ConA-like_dom_sf"/>
</dbReference>
<accession>A0A0D0DMY4</accession>
<protein>
    <recommendedName>
        <fullName evidence="2">B30.2/SPRY domain-containing protein</fullName>
    </recommendedName>
</protein>
<dbReference type="Pfam" id="PF00622">
    <property type="entry name" value="SPRY"/>
    <property type="match status" value="1"/>
</dbReference>
<evidence type="ECO:0000256" key="1">
    <source>
        <dbReference type="SAM" id="MobiDB-lite"/>
    </source>
</evidence>
<dbReference type="SMART" id="SM00449">
    <property type="entry name" value="SPRY"/>
    <property type="match status" value="1"/>
</dbReference>
<dbReference type="Gene3D" id="2.60.120.920">
    <property type="match status" value="1"/>
</dbReference>
<dbReference type="SUPFAM" id="SSF49899">
    <property type="entry name" value="Concanavalin A-like lectins/glucanases"/>
    <property type="match status" value="1"/>
</dbReference>
<sequence length="311" mass="35080">MSWYRGHDRRRTSPPPPEWTSAPQQFHVYGRFNEASEEDCDRADAFCSSNEIESARLLPSRDIERIAVEGCTAWELEFQQTDLSFRQRQTFEGKIDSLSKNNARGTATEVETTKECKDCCLISNLPLIAGLYYRPPDGGVYYELTIQKMNGTIALGTTCRPYPHYRLPGWHRLSAALHLDDMRKFYESSGGGQDSGFWEAIGGRPPAVGDTIGCGYEFTAGGTMFFTFNGERLVPDAFKGLYLGGDRDVYAAIGIDGETTFTVNFGGDFFKWQLANEWCWRLDRLVRQLPAPQFPVVEDLPSYSHIDKLGI</sequence>
<dbReference type="Proteomes" id="UP000054538">
    <property type="component" value="Unassembled WGS sequence"/>
</dbReference>
<name>A0A0D0DMY4_9AGAM</name>
<evidence type="ECO:0000313" key="4">
    <source>
        <dbReference type="Proteomes" id="UP000054538"/>
    </source>
</evidence>